<dbReference type="SMART" id="SM00342">
    <property type="entry name" value="HTH_ARAC"/>
    <property type="match status" value="1"/>
</dbReference>
<dbReference type="Gene3D" id="1.10.287.130">
    <property type="match status" value="1"/>
</dbReference>
<dbReference type="InterPro" id="IPR018062">
    <property type="entry name" value="HTH_AraC-typ_CS"/>
</dbReference>
<comment type="catalytic activity">
    <reaction evidence="1">
        <text>ATP + protein L-histidine = ADP + protein N-phospho-L-histidine.</text>
        <dbReference type="EC" id="2.7.13.3"/>
    </reaction>
</comment>
<dbReference type="EMBL" id="JBHULN010000031">
    <property type="protein sequence ID" value="MFD2574558.1"/>
    <property type="molecule type" value="Genomic_DNA"/>
</dbReference>
<dbReference type="InterPro" id="IPR004358">
    <property type="entry name" value="Sig_transdc_His_kin-like_C"/>
</dbReference>
<feature type="chain" id="PRO_5045969399" description="histidine kinase" evidence="8">
    <location>
        <begin position="17"/>
        <end position="1374"/>
    </location>
</feature>
<dbReference type="InterPro" id="IPR001789">
    <property type="entry name" value="Sig_transdc_resp-reg_receiver"/>
</dbReference>
<dbReference type="InterPro" id="IPR011110">
    <property type="entry name" value="Reg_prop"/>
</dbReference>
<evidence type="ECO:0000256" key="5">
    <source>
        <dbReference type="ARBA" id="ARBA00023125"/>
    </source>
</evidence>
<dbReference type="Pfam" id="PF00512">
    <property type="entry name" value="HisKA"/>
    <property type="match status" value="1"/>
</dbReference>
<dbReference type="PANTHER" id="PTHR43547">
    <property type="entry name" value="TWO-COMPONENT HISTIDINE KINASE"/>
    <property type="match status" value="1"/>
</dbReference>
<dbReference type="Gene3D" id="3.30.565.10">
    <property type="entry name" value="Histidine kinase-like ATPase, C-terminal domain"/>
    <property type="match status" value="1"/>
</dbReference>
<keyword evidence="8" id="KW-0732">Signal</keyword>
<name>A0ABW5ME54_9BACT</name>
<dbReference type="Gene3D" id="1.10.10.60">
    <property type="entry name" value="Homeodomain-like"/>
    <property type="match status" value="1"/>
</dbReference>
<dbReference type="SUPFAM" id="SSF63829">
    <property type="entry name" value="Calcium-dependent phosphotriesterase"/>
    <property type="match status" value="2"/>
</dbReference>
<dbReference type="EC" id="2.7.13.3" evidence="2"/>
<dbReference type="InterPro" id="IPR009057">
    <property type="entry name" value="Homeodomain-like_sf"/>
</dbReference>
<evidence type="ECO:0000313" key="12">
    <source>
        <dbReference type="EMBL" id="MFD2574558.1"/>
    </source>
</evidence>
<dbReference type="Gene3D" id="2.130.10.10">
    <property type="entry name" value="YVTN repeat-like/Quinoprotein amine dehydrogenase"/>
    <property type="match status" value="2"/>
</dbReference>
<dbReference type="CDD" id="cd16922">
    <property type="entry name" value="HATPase_EvgS-ArcB-TorS-like"/>
    <property type="match status" value="1"/>
</dbReference>
<evidence type="ECO:0000256" key="1">
    <source>
        <dbReference type="ARBA" id="ARBA00000085"/>
    </source>
</evidence>
<comment type="caution">
    <text evidence="12">The sequence shown here is derived from an EMBL/GenBank/DDBJ whole genome shotgun (WGS) entry which is preliminary data.</text>
</comment>
<gene>
    <name evidence="12" type="ORF">ACFSUS_28255</name>
</gene>
<proteinExistence type="predicted"/>
<feature type="domain" description="Response regulatory" evidence="11">
    <location>
        <begin position="1109"/>
        <end position="1224"/>
    </location>
</feature>
<evidence type="ECO:0000256" key="4">
    <source>
        <dbReference type="ARBA" id="ARBA00023015"/>
    </source>
</evidence>
<dbReference type="Pfam" id="PF00072">
    <property type="entry name" value="Response_reg"/>
    <property type="match status" value="1"/>
</dbReference>
<keyword evidence="3 7" id="KW-0597">Phosphoprotein</keyword>
<keyword evidence="13" id="KW-1185">Reference proteome</keyword>
<evidence type="ECO:0000256" key="7">
    <source>
        <dbReference type="PROSITE-ProRule" id="PRU00169"/>
    </source>
</evidence>
<keyword evidence="5" id="KW-0238">DNA-binding</keyword>
<dbReference type="SUPFAM" id="SSF52172">
    <property type="entry name" value="CheY-like"/>
    <property type="match status" value="1"/>
</dbReference>
<organism evidence="12 13">
    <name type="scientific">Spirosoma soli</name>
    <dbReference type="NCBI Taxonomy" id="1770529"/>
    <lineage>
        <taxon>Bacteria</taxon>
        <taxon>Pseudomonadati</taxon>
        <taxon>Bacteroidota</taxon>
        <taxon>Cytophagia</taxon>
        <taxon>Cytophagales</taxon>
        <taxon>Cytophagaceae</taxon>
        <taxon>Spirosoma</taxon>
    </lineage>
</organism>
<keyword evidence="12" id="KW-0547">Nucleotide-binding</keyword>
<dbReference type="InterPro" id="IPR011006">
    <property type="entry name" value="CheY-like_superfamily"/>
</dbReference>
<protein>
    <recommendedName>
        <fullName evidence="2">histidine kinase</fullName>
        <ecNumber evidence="2">2.7.13.3</ecNumber>
    </recommendedName>
</protein>
<evidence type="ECO:0000313" key="13">
    <source>
        <dbReference type="Proteomes" id="UP001597469"/>
    </source>
</evidence>
<dbReference type="InterPro" id="IPR003661">
    <property type="entry name" value="HisK_dim/P_dom"/>
</dbReference>
<evidence type="ECO:0000259" key="11">
    <source>
        <dbReference type="PROSITE" id="PS50110"/>
    </source>
</evidence>
<sequence length="1374" mass="154643">MHRILLLLLWPCYALAQTTPPTAKGWRELTIADGLSQGMIYDLKQDKHGYIWIATKDGLNRYDGYNFTVFTRQSGNPYSLSDNGCSALCIDRKNRLWVGTLNQGLNLYDDRTGRFYHLPIADESAPNAGNYEVGFIIEDPGGNLWLGTNTNKLFRISLPPDLSEKLTDPKALVRHARITTVLLSETGQREGNPPKWASFLNDGSALVNTLLGTYTFSWRQPGRVTKRSPFRNVPVNLQHADERGEYLFGLMKGQLVARHSNQEKIIPILPHTDENIDNRVRMVAPDTIAIVNSAFLWVMSTAELFRQDSLTSRNALASLPAGTGLFISLLKDRTGLIWLGTNGYGLRYYNPTNRLFQSYLPGASVYGLMVDRQGRTYARIGYPYQQLNRATGQTKQFIPDKPPVRYRHGNLVQDKLGNFWATISEAVTNEQHLVAFSADWQEIKRYPFPPGTAFGYEGTHLLLGNKGELWIGGTNGKLLRFDPQRETFRVISYRSVLPRSGAPVETYALHRYKQGIFWIGTQKGLIRFEQPETKPRITYYQNVATDPSSLSDNFVSSVVDDPYEPQNYLWVATKGGGLNRLDKRSGRFIPFTEEQGLPNKVVYGILIDEFKNLWLSTNRGLSCFHPRKLTFRNYTQADGLQDDEFNTNSFHKAPSGELLFGGVNGLTIFRAAGLIRQYGQKPVARIIDVKVNNRAVEAGSPNGFLEQTLPYTNALELAHDQNLLTVEFGVMNFAHPAQNRYRYRLIGADDDWIEAGTNRFATYTHLGDGQYTLQMMGSTNGEVWSDPVELAIHIRPPFYRTWWAYLVYLLVLAVVVWQAYRIQLQRAILQQKVAFEQAQSQRLAELDALKTQFFANISHEFRTPLTLILGPIQQAVEEYAHDDRFPIIERNAQRLLNLINQLLDLSKLEAGQLRPDPQPGNLSAFLQLLASSFRSLAESRRIQFTFAQNRPDQWASFDRDKLEKIVTNLLANAFKFTPTGGQVSLRIDYPQPGSSPTLMLTIADTGIGIPPDKKSRIFERFYQVDAKTDRTYEGTGIGLALVNELVRVLGGSVTLSSTEGVGTTFRVVLPFVSVTPSVEESPPPAPIVPAYLPESTPIPAVAEVTQENILLVIDDNADIRAYVRSVFEGEYQVLEAEDGQQGLTVATETLPNLVICDLMMPRLDGFGFCQALKSQEATSHIPVVMLTARATVEDRIEGFGLGADDYLTKPFNRTELQARVRNLIRQRQLLYEWFSTRQPTAPMPSTSVVMPEPLTVEHQFLDRLRTITRTHLDDPNFGVETLSEAVNLSRSQLHRKVKALTSTTVVQLIRDVRLERAAELLRAGNESVTQVAFSVGFENLSYFARVFEEQYGVLPSQYGTQPTDGKTPRQSKAG</sequence>
<dbReference type="PRINTS" id="PR00344">
    <property type="entry name" value="BCTRLSENSOR"/>
</dbReference>
<accession>A0ABW5ME54</accession>
<dbReference type="SUPFAM" id="SSF55874">
    <property type="entry name" value="ATPase domain of HSP90 chaperone/DNA topoisomerase II/histidine kinase"/>
    <property type="match status" value="1"/>
</dbReference>
<dbReference type="SMART" id="SM00448">
    <property type="entry name" value="REC"/>
    <property type="match status" value="1"/>
</dbReference>
<dbReference type="PANTHER" id="PTHR43547:SF2">
    <property type="entry name" value="HYBRID SIGNAL TRANSDUCTION HISTIDINE KINASE C"/>
    <property type="match status" value="1"/>
</dbReference>
<feature type="signal peptide" evidence="8">
    <location>
        <begin position="1"/>
        <end position="16"/>
    </location>
</feature>
<dbReference type="InterPro" id="IPR036097">
    <property type="entry name" value="HisK_dim/P_sf"/>
</dbReference>
<dbReference type="Pfam" id="PF02518">
    <property type="entry name" value="HATPase_c"/>
    <property type="match status" value="1"/>
</dbReference>
<dbReference type="SMART" id="SM00387">
    <property type="entry name" value="HATPase_c"/>
    <property type="match status" value="1"/>
</dbReference>
<dbReference type="InterPro" id="IPR018060">
    <property type="entry name" value="HTH_AraC"/>
</dbReference>
<dbReference type="InterPro" id="IPR015943">
    <property type="entry name" value="WD40/YVTN_repeat-like_dom_sf"/>
</dbReference>
<reference evidence="13" key="1">
    <citation type="journal article" date="2019" name="Int. J. Syst. Evol. Microbiol.">
        <title>The Global Catalogue of Microorganisms (GCM) 10K type strain sequencing project: providing services to taxonomists for standard genome sequencing and annotation.</title>
        <authorList>
            <consortium name="The Broad Institute Genomics Platform"/>
            <consortium name="The Broad Institute Genome Sequencing Center for Infectious Disease"/>
            <person name="Wu L."/>
            <person name="Ma J."/>
        </authorList>
    </citation>
    <scope>NUCLEOTIDE SEQUENCE [LARGE SCALE GENOMIC DNA]</scope>
    <source>
        <strain evidence="13">KCTC 42805</strain>
    </source>
</reference>
<dbReference type="SMART" id="SM00388">
    <property type="entry name" value="HisKA"/>
    <property type="match status" value="1"/>
</dbReference>
<dbReference type="Proteomes" id="UP001597469">
    <property type="component" value="Unassembled WGS sequence"/>
</dbReference>
<evidence type="ECO:0000256" key="6">
    <source>
        <dbReference type="ARBA" id="ARBA00023163"/>
    </source>
</evidence>
<keyword evidence="6" id="KW-0804">Transcription</keyword>
<dbReference type="PROSITE" id="PS50110">
    <property type="entry name" value="RESPONSE_REGULATORY"/>
    <property type="match status" value="1"/>
</dbReference>
<dbReference type="InterPro" id="IPR036890">
    <property type="entry name" value="HATPase_C_sf"/>
</dbReference>
<dbReference type="GO" id="GO:0005524">
    <property type="term" value="F:ATP binding"/>
    <property type="evidence" value="ECO:0007669"/>
    <property type="project" value="UniProtKB-KW"/>
</dbReference>
<feature type="domain" description="HTH araC/xylS-type" evidence="9">
    <location>
        <begin position="1262"/>
        <end position="1361"/>
    </location>
</feature>
<dbReference type="CDD" id="cd00082">
    <property type="entry name" value="HisKA"/>
    <property type="match status" value="1"/>
</dbReference>
<evidence type="ECO:0000259" key="10">
    <source>
        <dbReference type="PROSITE" id="PS50109"/>
    </source>
</evidence>
<dbReference type="SUPFAM" id="SSF46689">
    <property type="entry name" value="Homeodomain-like"/>
    <property type="match status" value="1"/>
</dbReference>
<dbReference type="Pfam" id="PF07494">
    <property type="entry name" value="Reg_prop"/>
    <property type="match status" value="2"/>
</dbReference>
<dbReference type="InterPro" id="IPR003594">
    <property type="entry name" value="HATPase_dom"/>
</dbReference>
<keyword evidence="4" id="KW-0805">Transcription regulation</keyword>
<keyword evidence="12" id="KW-0067">ATP-binding</keyword>
<dbReference type="PROSITE" id="PS00041">
    <property type="entry name" value="HTH_ARAC_FAMILY_1"/>
    <property type="match status" value="1"/>
</dbReference>
<dbReference type="InterPro" id="IPR005467">
    <property type="entry name" value="His_kinase_dom"/>
</dbReference>
<dbReference type="SUPFAM" id="SSF47384">
    <property type="entry name" value="Homodimeric domain of signal transducing histidine kinase"/>
    <property type="match status" value="1"/>
</dbReference>
<dbReference type="Pfam" id="PF07495">
    <property type="entry name" value="Y_Y_Y"/>
    <property type="match status" value="1"/>
</dbReference>
<evidence type="ECO:0000256" key="3">
    <source>
        <dbReference type="ARBA" id="ARBA00022553"/>
    </source>
</evidence>
<dbReference type="Gene3D" id="3.40.50.2300">
    <property type="match status" value="1"/>
</dbReference>
<feature type="modified residue" description="4-aspartylphosphate" evidence="7">
    <location>
        <position position="1157"/>
    </location>
</feature>
<dbReference type="CDD" id="cd17574">
    <property type="entry name" value="REC_OmpR"/>
    <property type="match status" value="1"/>
</dbReference>
<evidence type="ECO:0000256" key="8">
    <source>
        <dbReference type="SAM" id="SignalP"/>
    </source>
</evidence>
<evidence type="ECO:0000259" key="9">
    <source>
        <dbReference type="PROSITE" id="PS01124"/>
    </source>
</evidence>
<dbReference type="PROSITE" id="PS50109">
    <property type="entry name" value="HIS_KIN"/>
    <property type="match status" value="1"/>
</dbReference>
<dbReference type="PROSITE" id="PS01124">
    <property type="entry name" value="HTH_ARAC_FAMILY_2"/>
    <property type="match status" value="1"/>
</dbReference>
<feature type="domain" description="Histidine kinase" evidence="10">
    <location>
        <begin position="856"/>
        <end position="1073"/>
    </location>
</feature>
<evidence type="ECO:0000256" key="2">
    <source>
        <dbReference type="ARBA" id="ARBA00012438"/>
    </source>
</evidence>
<dbReference type="RefSeq" id="WP_381528451.1">
    <property type="nucleotide sequence ID" value="NZ_JBHULN010000031.1"/>
</dbReference>
<dbReference type="InterPro" id="IPR011123">
    <property type="entry name" value="Y_Y_Y"/>
</dbReference>
<dbReference type="Pfam" id="PF12833">
    <property type="entry name" value="HTH_18"/>
    <property type="match status" value="1"/>
</dbReference>
<dbReference type="Gene3D" id="2.60.40.10">
    <property type="entry name" value="Immunoglobulins"/>
    <property type="match status" value="1"/>
</dbReference>
<dbReference type="InterPro" id="IPR013783">
    <property type="entry name" value="Ig-like_fold"/>
</dbReference>